<comment type="subcellular location">
    <subcellularLocation>
        <location evidence="1 7">Cell membrane</location>
        <topology evidence="1 7">Multi-pass membrane protein</topology>
    </subcellularLocation>
</comment>
<feature type="transmembrane region" description="Helical" evidence="7">
    <location>
        <begin position="260"/>
        <end position="280"/>
    </location>
</feature>
<evidence type="ECO:0000256" key="6">
    <source>
        <dbReference type="ARBA" id="ARBA00023136"/>
    </source>
</evidence>
<evidence type="ECO:0000313" key="9">
    <source>
        <dbReference type="EMBL" id="RKI87468.1"/>
    </source>
</evidence>
<evidence type="ECO:0000256" key="3">
    <source>
        <dbReference type="ARBA" id="ARBA00022475"/>
    </source>
</evidence>
<dbReference type="InterPro" id="IPR035906">
    <property type="entry name" value="MetI-like_sf"/>
</dbReference>
<dbReference type="InterPro" id="IPR051393">
    <property type="entry name" value="ABC_transporter_permease"/>
</dbReference>
<evidence type="ECO:0000259" key="8">
    <source>
        <dbReference type="PROSITE" id="PS50928"/>
    </source>
</evidence>
<dbReference type="SUPFAM" id="SSF161098">
    <property type="entry name" value="MetI-like"/>
    <property type="match status" value="1"/>
</dbReference>
<evidence type="ECO:0000256" key="2">
    <source>
        <dbReference type="ARBA" id="ARBA00022448"/>
    </source>
</evidence>
<keyword evidence="6 7" id="KW-0472">Membrane</keyword>
<dbReference type="Proteomes" id="UP000280696">
    <property type="component" value="Unassembled WGS sequence"/>
</dbReference>
<feature type="transmembrane region" description="Helical" evidence="7">
    <location>
        <begin position="151"/>
        <end position="176"/>
    </location>
</feature>
<evidence type="ECO:0000256" key="5">
    <source>
        <dbReference type="ARBA" id="ARBA00022989"/>
    </source>
</evidence>
<sequence>MLKRRKMWGWVFVAPQLIGLIIFALIPLVMSFGISFNEWDGIAPTMKFVGLSNYVRQFGNDDFKKSLVNTVVYSIMFIPLDLILALALALAVQKIKGKTLYRLFYFMPVVTGSVSVGVIWTWILNGDFGLLNTILAAIGIAGPKWLTDTKWVLPSIVIVSVWWNVGYNMVLLLAGLQNIPESYYEAAKIDGAGKWQIFKSITIPMLSPTLFFVLIMTMISSFQVFDQAFVMTNGGPVKASYTFVYHIYQNAFVDFKMGQACASSVILFIIILIITLIQMYGSKRWVNYDE</sequence>
<dbReference type="Pfam" id="PF00528">
    <property type="entry name" value="BPD_transp_1"/>
    <property type="match status" value="1"/>
</dbReference>
<dbReference type="EMBL" id="RAYQ01000040">
    <property type="protein sequence ID" value="RKI87468.1"/>
    <property type="molecule type" value="Genomic_DNA"/>
</dbReference>
<gene>
    <name evidence="9" type="ORF">D7V94_20995</name>
</gene>
<dbReference type="OrthoDB" id="9787541at2"/>
<keyword evidence="5 7" id="KW-1133">Transmembrane helix</keyword>
<comment type="similarity">
    <text evidence="7">Belongs to the binding-protein-dependent transport system permease family.</text>
</comment>
<keyword evidence="3" id="KW-1003">Cell membrane</keyword>
<feature type="domain" description="ABC transmembrane type-1" evidence="8">
    <location>
        <begin position="67"/>
        <end position="278"/>
    </location>
</feature>
<evidence type="ECO:0000313" key="10">
    <source>
        <dbReference type="Proteomes" id="UP000280696"/>
    </source>
</evidence>
<dbReference type="RefSeq" id="WP_120472248.1">
    <property type="nucleotide sequence ID" value="NZ_CATAJS010000079.1"/>
</dbReference>
<comment type="caution">
    <text evidence="9">The sequence shown here is derived from an EMBL/GenBank/DDBJ whole genome shotgun (WGS) entry which is preliminary data.</text>
</comment>
<feature type="transmembrane region" description="Helical" evidence="7">
    <location>
        <begin position="71"/>
        <end position="91"/>
    </location>
</feature>
<proteinExistence type="inferred from homology"/>
<dbReference type="GO" id="GO:0005886">
    <property type="term" value="C:plasma membrane"/>
    <property type="evidence" value="ECO:0007669"/>
    <property type="project" value="UniProtKB-SubCell"/>
</dbReference>
<dbReference type="GO" id="GO:0055085">
    <property type="term" value="P:transmembrane transport"/>
    <property type="evidence" value="ECO:0007669"/>
    <property type="project" value="InterPro"/>
</dbReference>
<evidence type="ECO:0000256" key="1">
    <source>
        <dbReference type="ARBA" id="ARBA00004651"/>
    </source>
</evidence>
<accession>A0A3A9A864</accession>
<name>A0A3A9A864_9FIRM</name>
<keyword evidence="10" id="KW-1185">Reference proteome</keyword>
<dbReference type="PANTHER" id="PTHR30193:SF37">
    <property type="entry name" value="INNER MEMBRANE ABC TRANSPORTER PERMEASE PROTEIN YCJO"/>
    <property type="match status" value="1"/>
</dbReference>
<feature type="transmembrane region" description="Helical" evidence="7">
    <location>
        <begin position="7"/>
        <end position="30"/>
    </location>
</feature>
<feature type="transmembrane region" description="Helical" evidence="7">
    <location>
        <begin position="228"/>
        <end position="248"/>
    </location>
</feature>
<keyword evidence="2 7" id="KW-0813">Transport</keyword>
<dbReference type="CDD" id="cd06261">
    <property type="entry name" value="TM_PBP2"/>
    <property type="match status" value="1"/>
</dbReference>
<dbReference type="InterPro" id="IPR000515">
    <property type="entry name" value="MetI-like"/>
</dbReference>
<feature type="transmembrane region" description="Helical" evidence="7">
    <location>
        <begin position="197"/>
        <end position="222"/>
    </location>
</feature>
<dbReference type="PROSITE" id="PS50928">
    <property type="entry name" value="ABC_TM1"/>
    <property type="match status" value="1"/>
</dbReference>
<keyword evidence="4 7" id="KW-0812">Transmembrane</keyword>
<dbReference type="PANTHER" id="PTHR30193">
    <property type="entry name" value="ABC TRANSPORTER PERMEASE PROTEIN"/>
    <property type="match status" value="1"/>
</dbReference>
<protein>
    <submittedName>
        <fullName evidence="9">Sugar ABC transporter permease</fullName>
    </submittedName>
</protein>
<evidence type="ECO:0000256" key="7">
    <source>
        <dbReference type="RuleBase" id="RU363032"/>
    </source>
</evidence>
<evidence type="ECO:0000256" key="4">
    <source>
        <dbReference type="ARBA" id="ARBA00022692"/>
    </source>
</evidence>
<dbReference type="AlphaFoldDB" id="A0A3A9A864"/>
<feature type="transmembrane region" description="Helical" evidence="7">
    <location>
        <begin position="103"/>
        <end position="123"/>
    </location>
</feature>
<reference evidence="9 10" key="1">
    <citation type="submission" date="2018-09" db="EMBL/GenBank/DDBJ databases">
        <title>Murine metabolic-syndrome-specific gut microbial biobank.</title>
        <authorList>
            <person name="Liu C."/>
        </authorList>
    </citation>
    <scope>NUCLEOTIDE SEQUENCE [LARGE SCALE GENOMIC DNA]</scope>
    <source>
        <strain evidence="9 10">0.1xD8-82</strain>
    </source>
</reference>
<dbReference type="Gene3D" id="1.10.3720.10">
    <property type="entry name" value="MetI-like"/>
    <property type="match status" value="1"/>
</dbReference>
<organism evidence="9 10">
    <name type="scientific">Parablautia intestinalis</name>
    <dbReference type="NCBI Taxonomy" id="2320100"/>
    <lineage>
        <taxon>Bacteria</taxon>
        <taxon>Bacillati</taxon>
        <taxon>Bacillota</taxon>
        <taxon>Clostridia</taxon>
        <taxon>Lachnospirales</taxon>
        <taxon>Lachnospiraceae</taxon>
        <taxon>Parablautia</taxon>
    </lineage>
</organism>